<dbReference type="InterPro" id="IPR036291">
    <property type="entry name" value="NAD(P)-bd_dom_sf"/>
</dbReference>
<keyword evidence="1" id="KW-1185">Reference proteome</keyword>
<dbReference type="GeneID" id="106013085"/>
<reference evidence="2" key="1">
    <citation type="submission" date="2025-08" db="UniProtKB">
        <authorList>
            <consortium name="RefSeq"/>
        </authorList>
    </citation>
    <scope>IDENTIFICATION</scope>
</reference>
<organism evidence="1 2">
    <name type="scientific">Aplysia californica</name>
    <name type="common">California sea hare</name>
    <dbReference type="NCBI Taxonomy" id="6500"/>
    <lineage>
        <taxon>Eukaryota</taxon>
        <taxon>Metazoa</taxon>
        <taxon>Spiralia</taxon>
        <taxon>Lophotrochozoa</taxon>
        <taxon>Mollusca</taxon>
        <taxon>Gastropoda</taxon>
        <taxon>Heterobranchia</taxon>
        <taxon>Euthyneura</taxon>
        <taxon>Tectipleura</taxon>
        <taxon>Aplysiida</taxon>
        <taxon>Aplysioidea</taxon>
        <taxon>Aplysiidae</taxon>
        <taxon>Aplysia</taxon>
    </lineage>
</organism>
<proteinExistence type="predicted"/>
<dbReference type="SUPFAM" id="SSF51735">
    <property type="entry name" value="NAD(P)-binding Rossmann-fold domains"/>
    <property type="match status" value="1"/>
</dbReference>
<evidence type="ECO:0000313" key="1">
    <source>
        <dbReference type="Proteomes" id="UP000694888"/>
    </source>
</evidence>
<accession>A0ABM1W0M9</accession>
<dbReference type="Proteomes" id="UP000694888">
    <property type="component" value="Unplaced"/>
</dbReference>
<name>A0ABM1W0M9_APLCA</name>
<dbReference type="RefSeq" id="XP_035828222.1">
    <property type="nucleotide sequence ID" value="XM_035972329.1"/>
</dbReference>
<evidence type="ECO:0000313" key="2">
    <source>
        <dbReference type="RefSeq" id="XP_035828222.1"/>
    </source>
</evidence>
<dbReference type="Gene3D" id="3.40.50.720">
    <property type="entry name" value="NAD(P)-binding Rossmann-like Domain"/>
    <property type="match status" value="1"/>
</dbReference>
<protein>
    <submittedName>
        <fullName evidence="2">Uncharacterized protein LOC106013085</fullName>
    </submittedName>
</protein>
<gene>
    <name evidence="2" type="primary">LOC106013085</name>
</gene>
<sequence>MLNRQGVRVNTVCPAMIKTPKTKTKFTPDQLSPTASVEDVMAEWKMTRLRNGVMTAEYVAQQTMDLITDRNMNGAIVHLSQKTGRSYVDVEHDFGTDIMDNDQQ</sequence>